<name>A0A1C7M0B4_GRIFR</name>
<dbReference type="OrthoDB" id="1058301at2759"/>
<evidence type="ECO:0000313" key="2">
    <source>
        <dbReference type="EMBL" id="OBZ70365.1"/>
    </source>
</evidence>
<dbReference type="OMA" id="RTTKEPK"/>
<organism evidence="2 3">
    <name type="scientific">Grifola frondosa</name>
    <name type="common">Maitake</name>
    <name type="synonym">Polyporus frondosus</name>
    <dbReference type="NCBI Taxonomy" id="5627"/>
    <lineage>
        <taxon>Eukaryota</taxon>
        <taxon>Fungi</taxon>
        <taxon>Dikarya</taxon>
        <taxon>Basidiomycota</taxon>
        <taxon>Agaricomycotina</taxon>
        <taxon>Agaricomycetes</taxon>
        <taxon>Polyporales</taxon>
        <taxon>Grifolaceae</taxon>
        <taxon>Grifola</taxon>
    </lineage>
</organism>
<dbReference type="Proteomes" id="UP000092993">
    <property type="component" value="Unassembled WGS sequence"/>
</dbReference>
<dbReference type="Pfam" id="PF03009">
    <property type="entry name" value="GDPD"/>
    <property type="match status" value="1"/>
</dbReference>
<dbReference type="GO" id="GO:0008081">
    <property type="term" value="F:phosphoric diester hydrolase activity"/>
    <property type="evidence" value="ECO:0007669"/>
    <property type="project" value="InterPro"/>
</dbReference>
<dbReference type="InterPro" id="IPR030395">
    <property type="entry name" value="GP_PDE_dom"/>
</dbReference>
<keyword evidence="3" id="KW-1185">Reference proteome</keyword>
<evidence type="ECO:0000313" key="3">
    <source>
        <dbReference type="Proteomes" id="UP000092993"/>
    </source>
</evidence>
<dbReference type="EMBL" id="LUGG01000014">
    <property type="protein sequence ID" value="OBZ70365.1"/>
    <property type="molecule type" value="Genomic_DNA"/>
</dbReference>
<dbReference type="InterPro" id="IPR017946">
    <property type="entry name" value="PLC-like_Pdiesterase_TIM-brl"/>
</dbReference>
<dbReference type="Gene3D" id="3.20.20.190">
    <property type="entry name" value="Phosphatidylinositol (PI) phosphodiesterase"/>
    <property type="match status" value="1"/>
</dbReference>
<protein>
    <recommendedName>
        <fullName evidence="1">GP-PDE domain-containing protein</fullName>
    </recommendedName>
</protein>
<dbReference type="PANTHER" id="PTHR43805">
    <property type="entry name" value="GLYCEROPHOSPHORYL DIESTER PHOSPHODIESTERASE"/>
    <property type="match status" value="1"/>
</dbReference>
<accession>A0A1C7M0B4</accession>
<sequence>MSALKSFPECWGHRGASAAFRRIRLQASKLLFAMELGNRKRRPCLCRQCGYNVPRSHLGEDYEWDRQSIPTFTETVALLMKPENRHVTFNVDVKIFNDPERLFKLMHTIISAQPEWETVLAPRILLGLWHTKFVKYAETILPYCRRSHIGFDALATWEGAKFREECKQAGKKIMAWTVNEPAYMVEAVRWGVDVILTDVTKTWLDLRAALRADFDKVAAQYGRMFLWTTPWFYSPFQLFRRNLVRYYLQMHAGPLQKLSGLDALRPRRSLLR</sequence>
<reference evidence="2 3" key="1">
    <citation type="submission" date="2016-03" db="EMBL/GenBank/DDBJ databases">
        <title>Whole genome sequencing of Grifola frondosa 9006-11.</title>
        <authorList>
            <person name="Min B."/>
            <person name="Park H."/>
            <person name="Kim J.-G."/>
            <person name="Cho H."/>
            <person name="Oh Y.-L."/>
            <person name="Kong W.-S."/>
            <person name="Choi I.-G."/>
        </authorList>
    </citation>
    <scope>NUCLEOTIDE SEQUENCE [LARGE SCALE GENOMIC DNA]</scope>
    <source>
        <strain evidence="2 3">9006-11</strain>
    </source>
</reference>
<gene>
    <name evidence="2" type="ORF">A0H81_09643</name>
</gene>
<dbReference type="SUPFAM" id="SSF51695">
    <property type="entry name" value="PLC-like phosphodiesterases"/>
    <property type="match status" value="1"/>
</dbReference>
<dbReference type="AlphaFoldDB" id="A0A1C7M0B4"/>
<proteinExistence type="predicted"/>
<feature type="domain" description="GP-PDE" evidence="1">
    <location>
        <begin position="164"/>
        <end position="200"/>
    </location>
</feature>
<comment type="caution">
    <text evidence="2">The sequence shown here is derived from an EMBL/GenBank/DDBJ whole genome shotgun (WGS) entry which is preliminary data.</text>
</comment>
<dbReference type="GO" id="GO:0006629">
    <property type="term" value="P:lipid metabolic process"/>
    <property type="evidence" value="ECO:0007669"/>
    <property type="project" value="InterPro"/>
</dbReference>
<evidence type="ECO:0000259" key="1">
    <source>
        <dbReference type="Pfam" id="PF03009"/>
    </source>
</evidence>
<dbReference type="PANTHER" id="PTHR43805:SF1">
    <property type="entry name" value="GP-PDE DOMAIN-CONTAINING PROTEIN"/>
    <property type="match status" value="1"/>
</dbReference>
<dbReference type="STRING" id="5627.A0A1C7M0B4"/>